<dbReference type="SUPFAM" id="SSF55811">
    <property type="entry name" value="Nudix"/>
    <property type="match status" value="1"/>
</dbReference>
<dbReference type="GO" id="GO:0030145">
    <property type="term" value="F:manganese ion binding"/>
    <property type="evidence" value="ECO:0007669"/>
    <property type="project" value="InterPro"/>
</dbReference>
<dbReference type="InterPro" id="IPR015797">
    <property type="entry name" value="NUDIX_hydrolase-like_dom_sf"/>
</dbReference>
<dbReference type="GO" id="GO:0016787">
    <property type="term" value="F:hydrolase activity"/>
    <property type="evidence" value="ECO:0007669"/>
    <property type="project" value="InterPro"/>
</dbReference>
<dbReference type="GO" id="GO:0005737">
    <property type="term" value="C:cytoplasm"/>
    <property type="evidence" value="ECO:0007669"/>
    <property type="project" value="TreeGrafter"/>
</dbReference>
<evidence type="ECO:0000313" key="2">
    <source>
        <dbReference type="Proteomes" id="UP001230188"/>
    </source>
</evidence>
<gene>
    <name evidence="1" type="ORF">CTAYLR_009822</name>
</gene>
<dbReference type="Gene3D" id="1.10.10.1050">
    <property type="entry name" value="Dcp2, box A domain"/>
    <property type="match status" value="1"/>
</dbReference>
<comment type="caution">
    <text evidence="1">The sequence shown here is derived from an EMBL/GenBank/DDBJ whole genome shotgun (WGS) entry which is preliminary data.</text>
</comment>
<organism evidence="1 2">
    <name type="scientific">Chrysophaeum taylorii</name>
    <dbReference type="NCBI Taxonomy" id="2483200"/>
    <lineage>
        <taxon>Eukaryota</taxon>
        <taxon>Sar</taxon>
        <taxon>Stramenopiles</taxon>
        <taxon>Ochrophyta</taxon>
        <taxon>Pelagophyceae</taxon>
        <taxon>Pelagomonadales</taxon>
        <taxon>Pelagomonadaceae</taxon>
        <taxon>Chrysophaeum</taxon>
    </lineage>
</organism>
<dbReference type="AlphaFoldDB" id="A0AAD7UB29"/>
<name>A0AAD7UB29_9STRA</name>
<sequence length="170" mass="19145">MNLRVFAQNLFARCALLKPLKGYYETLFSNFRAYKGKIPVCGCVLLDATMSQVVLSETKVSCAARECLEETGFDVGELDEQQAIEIINHDATINLGNCLFPLDKLPAGQWNVDKFVPRIKRMVKTSAKIFLSEAALDRDFVRPGFGVQRGRDRCGHRCGNRITFHSHQMS</sequence>
<accession>A0AAD7UB29</accession>
<dbReference type="InterPro" id="IPR036189">
    <property type="entry name" value="DCP2_BoxA_sf"/>
</dbReference>
<dbReference type="Proteomes" id="UP001230188">
    <property type="component" value="Unassembled WGS sequence"/>
</dbReference>
<dbReference type="PANTHER" id="PTHR23114:SF17">
    <property type="entry name" value="M7GPPPN-MRNA HYDROLASE"/>
    <property type="match status" value="1"/>
</dbReference>
<reference evidence="1" key="1">
    <citation type="submission" date="2023-01" db="EMBL/GenBank/DDBJ databases">
        <title>Metagenome sequencing of chrysophaentin producing Chrysophaeum taylorii.</title>
        <authorList>
            <person name="Davison J."/>
            <person name="Bewley C."/>
        </authorList>
    </citation>
    <scope>NUCLEOTIDE SEQUENCE</scope>
    <source>
        <strain evidence="1">NIES-1699</strain>
    </source>
</reference>
<protein>
    <recommendedName>
        <fullName evidence="3">Nudix hydrolase domain-containing protein</fullName>
    </recommendedName>
</protein>
<evidence type="ECO:0000313" key="1">
    <source>
        <dbReference type="EMBL" id="KAJ8601641.1"/>
    </source>
</evidence>
<dbReference type="GO" id="GO:0000290">
    <property type="term" value="P:deadenylation-dependent decapping of nuclear-transcribed mRNA"/>
    <property type="evidence" value="ECO:0007669"/>
    <property type="project" value="TreeGrafter"/>
</dbReference>
<dbReference type="EMBL" id="JAQMWT010000412">
    <property type="protein sequence ID" value="KAJ8601641.1"/>
    <property type="molecule type" value="Genomic_DNA"/>
</dbReference>
<keyword evidence="2" id="KW-1185">Reference proteome</keyword>
<proteinExistence type="predicted"/>
<dbReference type="PANTHER" id="PTHR23114">
    <property type="entry name" value="M7GPPPN-MRNA HYDROLASE"/>
    <property type="match status" value="1"/>
</dbReference>
<dbReference type="GO" id="GO:0003723">
    <property type="term" value="F:RNA binding"/>
    <property type="evidence" value="ECO:0007669"/>
    <property type="project" value="InterPro"/>
</dbReference>
<evidence type="ECO:0008006" key="3">
    <source>
        <dbReference type="Google" id="ProtNLM"/>
    </source>
</evidence>